<keyword evidence="4" id="KW-0812">Transmembrane</keyword>
<dbReference type="Pfam" id="PF05433">
    <property type="entry name" value="Rick_17kDa_Anti"/>
    <property type="match status" value="1"/>
</dbReference>
<evidence type="ECO:0000256" key="3">
    <source>
        <dbReference type="SAM" id="MobiDB-lite"/>
    </source>
</evidence>
<protein>
    <submittedName>
        <fullName evidence="6">Glycine zipper 2TM domain-containing protein</fullName>
    </submittedName>
</protein>
<keyword evidence="7" id="KW-1185">Reference proteome</keyword>
<dbReference type="PANTHER" id="PTHR35603:SF2">
    <property type="entry name" value="OUTER MEMBRANE LIPOPROTEIN"/>
    <property type="match status" value="1"/>
</dbReference>
<evidence type="ECO:0000259" key="5">
    <source>
        <dbReference type="Pfam" id="PF05433"/>
    </source>
</evidence>
<dbReference type="InterPro" id="IPR008816">
    <property type="entry name" value="Gly_zipper_2TM_dom"/>
</dbReference>
<dbReference type="PANTHER" id="PTHR35603">
    <property type="match status" value="1"/>
</dbReference>
<evidence type="ECO:0000313" key="7">
    <source>
        <dbReference type="Proteomes" id="UP001595530"/>
    </source>
</evidence>
<keyword evidence="4" id="KW-1133">Transmembrane helix</keyword>
<keyword evidence="2 4" id="KW-0472">Membrane</keyword>
<feature type="domain" description="Glycine zipper 2TM" evidence="5">
    <location>
        <begin position="141"/>
        <end position="182"/>
    </location>
</feature>
<proteinExistence type="predicted"/>
<dbReference type="Proteomes" id="UP001595530">
    <property type="component" value="Unassembled WGS sequence"/>
</dbReference>
<organism evidence="6 7">
    <name type="scientific">Undibacterium arcticum</name>
    <dbReference type="NCBI Taxonomy" id="1762892"/>
    <lineage>
        <taxon>Bacteria</taxon>
        <taxon>Pseudomonadati</taxon>
        <taxon>Pseudomonadota</taxon>
        <taxon>Betaproteobacteria</taxon>
        <taxon>Burkholderiales</taxon>
        <taxon>Oxalobacteraceae</taxon>
        <taxon>Undibacterium</taxon>
    </lineage>
</organism>
<evidence type="ECO:0000256" key="1">
    <source>
        <dbReference type="ARBA" id="ARBA00004370"/>
    </source>
</evidence>
<comment type="caution">
    <text evidence="6">The sequence shown here is derived from an EMBL/GenBank/DDBJ whole genome shotgun (WGS) entry which is preliminary data.</text>
</comment>
<dbReference type="EMBL" id="JBHRTP010000078">
    <property type="protein sequence ID" value="MFC3110423.1"/>
    <property type="molecule type" value="Genomic_DNA"/>
</dbReference>
<reference evidence="7" key="1">
    <citation type="journal article" date="2019" name="Int. J. Syst. Evol. Microbiol.">
        <title>The Global Catalogue of Microorganisms (GCM) 10K type strain sequencing project: providing services to taxonomists for standard genome sequencing and annotation.</title>
        <authorList>
            <consortium name="The Broad Institute Genomics Platform"/>
            <consortium name="The Broad Institute Genome Sequencing Center for Infectious Disease"/>
            <person name="Wu L."/>
            <person name="Ma J."/>
        </authorList>
    </citation>
    <scope>NUCLEOTIDE SEQUENCE [LARGE SCALE GENOMIC DNA]</scope>
    <source>
        <strain evidence="7">KCTC 42986</strain>
    </source>
</reference>
<comment type="subcellular location">
    <subcellularLocation>
        <location evidence="1">Membrane</location>
    </subcellularLocation>
</comment>
<name>A0ABV7F5P0_9BURK</name>
<sequence>METTPSNKRIHPLMAAAAVSVVLVSLIGVAAITGILPNSHGTGASVAPPTSLAAAPSNPTSIPPETNPVADNTPAPAENTEKRVAVPAKVQHHPRVVEERSRARSEPVRVAAAEPPRQICYDCGTVESVQVIQQAAKPSGIGAVAGAVLGGVLGNQVGGGDGRKLATVAGAVGGGFAGNEVEKRTHTTATYDVRVRMEDGSVRSFPQSSQNGWRAGDRVRVVNGALTSQG</sequence>
<gene>
    <name evidence="6" type="ORF">ACFOFO_21060</name>
</gene>
<dbReference type="RefSeq" id="WP_390325285.1">
    <property type="nucleotide sequence ID" value="NZ_JBHRTP010000078.1"/>
</dbReference>
<feature type="transmembrane region" description="Helical" evidence="4">
    <location>
        <begin position="12"/>
        <end position="36"/>
    </location>
</feature>
<feature type="region of interest" description="Disordered" evidence="3">
    <location>
        <begin position="42"/>
        <end position="102"/>
    </location>
</feature>
<evidence type="ECO:0000313" key="6">
    <source>
        <dbReference type="EMBL" id="MFC3110423.1"/>
    </source>
</evidence>
<accession>A0ABV7F5P0</accession>
<evidence type="ECO:0000256" key="4">
    <source>
        <dbReference type="SAM" id="Phobius"/>
    </source>
</evidence>
<evidence type="ECO:0000256" key="2">
    <source>
        <dbReference type="ARBA" id="ARBA00023136"/>
    </source>
</evidence>
<dbReference type="InterPro" id="IPR051407">
    <property type="entry name" value="Bact_OM_lipoprot/Surf_antigen"/>
</dbReference>